<dbReference type="GO" id="GO:0016740">
    <property type="term" value="F:transferase activity"/>
    <property type="evidence" value="ECO:0007669"/>
    <property type="project" value="UniProtKB-KW"/>
</dbReference>
<gene>
    <name evidence="5" type="ORF">G6N76_13735</name>
</gene>
<dbReference type="GO" id="GO:0016787">
    <property type="term" value="F:hydrolase activity"/>
    <property type="evidence" value="ECO:0007669"/>
    <property type="project" value="UniProtKB-KW"/>
</dbReference>
<reference evidence="5 6" key="1">
    <citation type="submission" date="2020-02" db="EMBL/GenBank/DDBJ databases">
        <title>Genome sequence of the type strain CCBAU10050 of Rhizobium daejeonense.</title>
        <authorList>
            <person name="Gao J."/>
            <person name="Sun J."/>
        </authorList>
    </citation>
    <scope>NUCLEOTIDE SEQUENCE [LARGE SCALE GENOMIC DNA]</scope>
    <source>
        <strain evidence="5 6">CCBAU10050</strain>
    </source>
</reference>
<keyword evidence="6" id="KW-1185">Reference proteome</keyword>
<dbReference type="AlphaFoldDB" id="A0A6M1SD85"/>
<sequence>MIEILTTGAANSVQDLGRFGYLDAGVSRSGAMDGPALEAANLMLGNDPDAPGLEIAVFPFRVRFEAATLVSVTGADCPVTLGGRSYPSWWVLQVRSGDVLELGLPRSGARAYIGFSGGISVPAVLGSASTDIKSGWGGFEGRGLRRGDRLELSRGLAALANLPGGFGIDPSAMGRHDGAGRPIRVLAGAEHAVFDSASLEAFEATPWRVTDEANRQGYRLAGVELKLTRGLELFSHGIMPGTVQVPPSGQPIIQLAEANTCGGYPKIAHVIEADLWRLAQAPVGSDLRFAVVGRHDAVEALKRQRSALDRVAAFSALARKEPSHRENLAGLAVK</sequence>
<evidence type="ECO:0000256" key="1">
    <source>
        <dbReference type="ARBA" id="ARBA00022741"/>
    </source>
</evidence>
<comment type="caution">
    <text evidence="5">The sequence shown here is derived from an EMBL/GenBank/DDBJ whole genome shotgun (WGS) entry which is preliminary data.</text>
</comment>
<dbReference type="PANTHER" id="PTHR43309:SF3">
    <property type="entry name" value="5-OXOPROLINASE SUBUNIT C"/>
    <property type="match status" value="1"/>
</dbReference>
<dbReference type="InterPro" id="IPR029000">
    <property type="entry name" value="Cyclophilin-like_dom_sf"/>
</dbReference>
<dbReference type="Proteomes" id="UP000477849">
    <property type="component" value="Unassembled WGS sequence"/>
</dbReference>
<dbReference type="InterPro" id="IPR052708">
    <property type="entry name" value="PxpC"/>
</dbReference>
<evidence type="ECO:0000256" key="3">
    <source>
        <dbReference type="ARBA" id="ARBA00022840"/>
    </source>
</evidence>
<evidence type="ECO:0000256" key="2">
    <source>
        <dbReference type="ARBA" id="ARBA00022801"/>
    </source>
</evidence>
<dbReference type="EMBL" id="JAAKZH010000004">
    <property type="protein sequence ID" value="NGO64726.1"/>
    <property type="molecule type" value="Genomic_DNA"/>
</dbReference>
<dbReference type="InterPro" id="IPR003778">
    <property type="entry name" value="CT_A_B"/>
</dbReference>
<keyword evidence="3" id="KW-0067">ATP-binding</keyword>
<dbReference type="SMART" id="SM00797">
    <property type="entry name" value="AHS2"/>
    <property type="match status" value="1"/>
</dbReference>
<name>A0A6M1SD85_9HYPH</name>
<dbReference type="SUPFAM" id="SSF50891">
    <property type="entry name" value="Cyclophilin-like"/>
    <property type="match status" value="1"/>
</dbReference>
<dbReference type="NCBIfam" id="TIGR00724">
    <property type="entry name" value="urea_amlyse_rel"/>
    <property type="match status" value="1"/>
</dbReference>
<dbReference type="RefSeq" id="WP_163903181.1">
    <property type="nucleotide sequence ID" value="NZ_CP048427.1"/>
</dbReference>
<protein>
    <submittedName>
        <fullName evidence="5">Biotin-dependent carboxyltransferase family protein</fullName>
    </submittedName>
</protein>
<organism evidence="5 6">
    <name type="scientific">Rhizobium daejeonense</name>
    <dbReference type="NCBI Taxonomy" id="240521"/>
    <lineage>
        <taxon>Bacteria</taxon>
        <taxon>Pseudomonadati</taxon>
        <taxon>Pseudomonadota</taxon>
        <taxon>Alphaproteobacteria</taxon>
        <taxon>Hyphomicrobiales</taxon>
        <taxon>Rhizobiaceae</taxon>
        <taxon>Rhizobium/Agrobacterium group</taxon>
        <taxon>Rhizobium</taxon>
    </lineage>
</organism>
<dbReference type="Pfam" id="PF02626">
    <property type="entry name" value="CT_A_B"/>
    <property type="match status" value="1"/>
</dbReference>
<dbReference type="Gene3D" id="2.40.100.10">
    <property type="entry name" value="Cyclophilin-like"/>
    <property type="match status" value="1"/>
</dbReference>
<accession>A0A6M1SD85</accession>
<keyword evidence="5" id="KW-0808">Transferase</keyword>
<evidence type="ECO:0000259" key="4">
    <source>
        <dbReference type="SMART" id="SM00797"/>
    </source>
</evidence>
<keyword evidence="2" id="KW-0378">Hydrolase</keyword>
<keyword evidence="1" id="KW-0547">Nucleotide-binding</keyword>
<evidence type="ECO:0000313" key="5">
    <source>
        <dbReference type="EMBL" id="NGO64726.1"/>
    </source>
</evidence>
<evidence type="ECO:0000313" key="6">
    <source>
        <dbReference type="Proteomes" id="UP000477849"/>
    </source>
</evidence>
<dbReference type="PANTHER" id="PTHR43309">
    <property type="entry name" value="5-OXOPROLINASE SUBUNIT C"/>
    <property type="match status" value="1"/>
</dbReference>
<feature type="domain" description="Carboxyltransferase" evidence="4">
    <location>
        <begin position="23"/>
        <end position="308"/>
    </location>
</feature>
<dbReference type="GO" id="GO:0005524">
    <property type="term" value="F:ATP binding"/>
    <property type="evidence" value="ECO:0007669"/>
    <property type="project" value="UniProtKB-KW"/>
</dbReference>
<proteinExistence type="predicted"/>